<dbReference type="FunCoup" id="A0A448YQF7">
    <property type="interactions" value="245"/>
</dbReference>
<evidence type="ECO:0000256" key="6">
    <source>
        <dbReference type="SAM" id="Phobius"/>
    </source>
</evidence>
<dbReference type="GO" id="GO:0005744">
    <property type="term" value="C:TIM23 mitochondrial import inner membrane translocase complex"/>
    <property type="evidence" value="ECO:0007669"/>
    <property type="project" value="TreeGrafter"/>
</dbReference>
<dbReference type="GO" id="GO:0030150">
    <property type="term" value="P:protein import into mitochondrial matrix"/>
    <property type="evidence" value="ECO:0007669"/>
    <property type="project" value="TreeGrafter"/>
</dbReference>
<dbReference type="PANTHER" id="PTHR28525">
    <property type="entry name" value="REACTIVE OXYGEN SPECIES MODULATOR 1"/>
    <property type="match status" value="1"/>
</dbReference>
<dbReference type="AlphaFoldDB" id="A0A448YQF7"/>
<evidence type="ECO:0000313" key="8">
    <source>
        <dbReference type="Proteomes" id="UP000290900"/>
    </source>
</evidence>
<dbReference type="SMART" id="SM01378">
    <property type="entry name" value="Romo1"/>
    <property type="match status" value="1"/>
</dbReference>
<evidence type="ECO:0000256" key="3">
    <source>
        <dbReference type="ARBA" id="ARBA00022692"/>
    </source>
</evidence>
<accession>A0A448YQF7</accession>
<reference evidence="7 8" key="1">
    <citation type="submission" date="2018-12" db="EMBL/GenBank/DDBJ databases">
        <authorList>
            <person name="Tiukova I."/>
            <person name="Dainat J."/>
        </authorList>
    </citation>
    <scope>NUCLEOTIDE SEQUENCE [LARGE SCALE GENOMIC DNA]</scope>
</reference>
<comment type="similarity">
    <text evidence="2">Belongs to the MGR2 family.</text>
</comment>
<dbReference type="PANTHER" id="PTHR28525:SF1">
    <property type="entry name" value="REACTIVE OXYGEN SPECIES MODULATOR 1"/>
    <property type="match status" value="1"/>
</dbReference>
<evidence type="ECO:0000256" key="2">
    <source>
        <dbReference type="ARBA" id="ARBA00007839"/>
    </source>
</evidence>
<evidence type="ECO:0000256" key="4">
    <source>
        <dbReference type="ARBA" id="ARBA00022989"/>
    </source>
</evidence>
<proteinExistence type="inferred from homology"/>
<evidence type="ECO:0000256" key="5">
    <source>
        <dbReference type="ARBA" id="ARBA00023136"/>
    </source>
</evidence>
<dbReference type="InterPro" id="IPR018450">
    <property type="entry name" value="Romo1/Mgr2"/>
</dbReference>
<sequence>MPLPPQSIQGGYQQPSNWQKFKMGLAMGASVGAVTGVLFGSYAILKSGAPNGFINTMGQYILGSAAAFGMFMSIGSVIRSDSDLADVAYLTQKPQSMAELRARLMARHMVGSRNN</sequence>
<dbReference type="OrthoDB" id="5409308at2759"/>
<feature type="transmembrane region" description="Helical" evidence="6">
    <location>
        <begin position="21"/>
        <end position="45"/>
    </location>
</feature>
<keyword evidence="5 6" id="KW-0472">Membrane</keyword>
<organism evidence="7 8">
    <name type="scientific">Brettanomyces naardenensis</name>
    <name type="common">Yeast</name>
    <dbReference type="NCBI Taxonomy" id="13370"/>
    <lineage>
        <taxon>Eukaryota</taxon>
        <taxon>Fungi</taxon>
        <taxon>Dikarya</taxon>
        <taxon>Ascomycota</taxon>
        <taxon>Saccharomycotina</taxon>
        <taxon>Pichiomycetes</taxon>
        <taxon>Pichiales</taxon>
        <taxon>Pichiaceae</taxon>
        <taxon>Brettanomyces</taxon>
    </lineage>
</organism>
<dbReference type="Pfam" id="PF10247">
    <property type="entry name" value="Romo1"/>
    <property type="match status" value="1"/>
</dbReference>
<evidence type="ECO:0000313" key="7">
    <source>
        <dbReference type="EMBL" id="VEU23175.1"/>
    </source>
</evidence>
<dbReference type="Proteomes" id="UP000290900">
    <property type="component" value="Unassembled WGS sequence"/>
</dbReference>
<keyword evidence="3 6" id="KW-0812">Transmembrane</keyword>
<comment type="subcellular location">
    <subcellularLocation>
        <location evidence="1">Membrane</location>
    </subcellularLocation>
</comment>
<feature type="transmembrane region" description="Helical" evidence="6">
    <location>
        <begin position="57"/>
        <end position="78"/>
    </location>
</feature>
<dbReference type="InParanoid" id="A0A448YQF7"/>
<dbReference type="GO" id="GO:0045039">
    <property type="term" value="P:protein insertion into mitochondrial inner membrane"/>
    <property type="evidence" value="ECO:0007669"/>
    <property type="project" value="TreeGrafter"/>
</dbReference>
<protein>
    <submittedName>
        <fullName evidence="7">DEKNAAC104178</fullName>
    </submittedName>
</protein>
<name>A0A448YQF7_BRENA</name>
<dbReference type="EMBL" id="CAACVR010000034">
    <property type="protein sequence ID" value="VEU23175.1"/>
    <property type="molecule type" value="Genomic_DNA"/>
</dbReference>
<keyword evidence="8" id="KW-1185">Reference proteome</keyword>
<keyword evidence="4 6" id="KW-1133">Transmembrane helix</keyword>
<dbReference type="STRING" id="13370.A0A448YQF7"/>
<gene>
    <name evidence="7" type="ORF">BRENAR_LOCUS3906</name>
</gene>
<evidence type="ECO:0000256" key="1">
    <source>
        <dbReference type="ARBA" id="ARBA00004370"/>
    </source>
</evidence>